<dbReference type="GeneID" id="54817867"/>
<organism evidence="2 3">
    <name type="scientific">Halostagnicola larsenii XH-48</name>
    <dbReference type="NCBI Taxonomy" id="797299"/>
    <lineage>
        <taxon>Archaea</taxon>
        <taxon>Methanobacteriati</taxon>
        <taxon>Methanobacteriota</taxon>
        <taxon>Stenosarchaea group</taxon>
        <taxon>Halobacteria</taxon>
        <taxon>Halobacteriales</taxon>
        <taxon>Natrialbaceae</taxon>
        <taxon>Halostagnicola</taxon>
    </lineage>
</organism>
<accession>W0JUV4</accession>
<feature type="region of interest" description="Disordered" evidence="1">
    <location>
        <begin position="26"/>
        <end position="51"/>
    </location>
</feature>
<proteinExistence type="predicted"/>
<evidence type="ECO:0000256" key="1">
    <source>
        <dbReference type="SAM" id="MobiDB-lite"/>
    </source>
</evidence>
<dbReference type="HOGENOM" id="CLU_3093994_0_0_2"/>
<reference evidence="2 3" key="1">
    <citation type="submission" date="2014-01" db="EMBL/GenBank/DDBJ databases">
        <authorList>
            <consortium name="DOE Joint Genome Institute"/>
            <person name="Anderson I."/>
            <person name="Huntemann M."/>
            <person name="Han J."/>
            <person name="Chen A."/>
            <person name="Kyrpides N."/>
            <person name="Mavromatis K."/>
            <person name="Markowitz V."/>
            <person name="Palaniappan K."/>
            <person name="Ivanova N."/>
            <person name="Schaumberg A."/>
            <person name="Pati A."/>
            <person name="Liolios K."/>
            <person name="Nordberg H.P."/>
            <person name="Cantor M.N."/>
            <person name="Hua S.X."/>
            <person name="Woyke T."/>
        </authorList>
    </citation>
    <scope>NUCLEOTIDE SEQUENCE [LARGE SCALE GENOMIC DNA]</scope>
    <source>
        <strain evidence="2 3">XH-48</strain>
    </source>
</reference>
<dbReference type="EMBL" id="CP007055">
    <property type="protein sequence ID" value="AHG01137.1"/>
    <property type="molecule type" value="Genomic_DNA"/>
</dbReference>
<dbReference type="OrthoDB" id="198850at2157"/>
<name>W0JUV4_9EURY</name>
<evidence type="ECO:0000313" key="2">
    <source>
        <dbReference type="EMBL" id="AHG01137.1"/>
    </source>
</evidence>
<dbReference type="AlphaFoldDB" id="W0JUV4"/>
<gene>
    <name evidence="2" type="ORF">HALLA_17705</name>
</gene>
<protein>
    <submittedName>
        <fullName evidence="2">Uncharacterized protein</fullName>
    </submittedName>
</protein>
<dbReference type="STRING" id="797299.HALLA_17705"/>
<dbReference type="Proteomes" id="UP000019024">
    <property type="component" value="Chromosome"/>
</dbReference>
<sequence length="51" mass="5740">MTTNWADLFDRAETVNIDLETIRETLEAQRRDAGPDDSETQSAGDEVRQDG</sequence>
<dbReference type="RefSeq" id="WP_169732137.1">
    <property type="nucleotide sequence ID" value="NZ_CP007055.1"/>
</dbReference>
<evidence type="ECO:0000313" key="3">
    <source>
        <dbReference type="Proteomes" id="UP000019024"/>
    </source>
</evidence>
<keyword evidence="3" id="KW-1185">Reference proteome</keyword>
<dbReference type="KEGG" id="hlr:HALLA_17705"/>